<protein>
    <submittedName>
        <fullName evidence="2">Uncharacterized protein</fullName>
    </submittedName>
</protein>
<keyword evidence="3" id="KW-1185">Reference proteome</keyword>
<name>A0ABD1ZIF5_9MARC</name>
<proteinExistence type="predicted"/>
<evidence type="ECO:0000313" key="2">
    <source>
        <dbReference type="EMBL" id="KAL2650857.1"/>
    </source>
</evidence>
<gene>
    <name evidence="2" type="ORF">R1flu_018985</name>
</gene>
<feature type="region of interest" description="Disordered" evidence="1">
    <location>
        <begin position="1"/>
        <end position="25"/>
    </location>
</feature>
<evidence type="ECO:0000256" key="1">
    <source>
        <dbReference type="SAM" id="MobiDB-lite"/>
    </source>
</evidence>
<comment type="caution">
    <text evidence="2">The sequence shown here is derived from an EMBL/GenBank/DDBJ whole genome shotgun (WGS) entry which is preliminary data.</text>
</comment>
<dbReference type="EMBL" id="JBHFFA010000001">
    <property type="protein sequence ID" value="KAL2650857.1"/>
    <property type="molecule type" value="Genomic_DNA"/>
</dbReference>
<dbReference type="AlphaFoldDB" id="A0ABD1ZIF5"/>
<reference evidence="2 3" key="1">
    <citation type="submission" date="2024-09" db="EMBL/GenBank/DDBJ databases">
        <title>Chromosome-scale assembly of Riccia fluitans.</title>
        <authorList>
            <person name="Paukszto L."/>
            <person name="Sawicki J."/>
            <person name="Karawczyk K."/>
            <person name="Piernik-Szablinska J."/>
            <person name="Szczecinska M."/>
            <person name="Mazdziarz M."/>
        </authorList>
    </citation>
    <scope>NUCLEOTIDE SEQUENCE [LARGE SCALE GENOMIC DNA]</scope>
    <source>
        <strain evidence="2">Rf_01</strain>
        <tissue evidence="2">Aerial parts of the thallus</tissue>
    </source>
</reference>
<sequence>MVRPGGSSLAEVSREADRNPQVRPCGNWNPDSRNCVCSGRLENLNGLWIMTENSKGSDCVYSIGARLWRKAHSGSMWVAESFG</sequence>
<dbReference type="Proteomes" id="UP001605036">
    <property type="component" value="Unassembled WGS sequence"/>
</dbReference>
<organism evidence="2 3">
    <name type="scientific">Riccia fluitans</name>
    <dbReference type="NCBI Taxonomy" id="41844"/>
    <lineage>
        <taxon>Eukaryota</taxon>
        <taxon>Viridiplantae</taxon>
        <taxon>Streptophyta</taxon>
        <taxon>Embryophyta</taxon>
        <taxon>Marchantiophyta</taxon>
        <taxon>Marchantiopsida</taxon>
        <taxon>Marchantiidae</taxon>
        <taxon>Marchantiales</taxon>
        <taxon>Ricciaceae</taxon>
        <taxon>Riccia</taxon>
    </lineage>
</organism>
<accession>A0ABD1ZIF5</accession>
<evidence type="ECO:0000313" key="3">
    <source>
        <dbReference type="Proteomes" id="UP001605036"/>
    </source>
</evidence>